<accession>A0A7T8HJ54</accession>
<protein>
    <submittedName>
        <fullName evidence="2">Uncharacterized protein</fullName>
    </submittedName>
</protein>
<keyword evidence="3" id="KW-1185">Reference proteome</keyword>
<feature type="compositionally biased region" description="Low complexity" evidence="1">
    <location>
        <begin position="42"/>
        <end position="57"/>
    </location>
</feature>
<organism evidence="2 3">
    <name type="scientific">Caligus rogercresseyi</name>
    <name type="common">Sea louse</name>
    <dbReference type="NCBI Taxonomy" id="217165"/>
    <lineage>
        <taxon>Eukaryota</taxon>
        <taxon>Metazoa</taxon>
        <taxon>Ecdysozoa</taxon>
        <taxon>Arthropoda</taxon>
        <taxon>Crustacea</taxon>
        <taxon>Multicrustacea</taxon>
        <taxon>Hexanauplia</taxon>
        <taxon>Copepoda</taxon>
        <taxon>Siphonostomatoida</taxon>
        <taxon>Caligidae</taxon>
        <taxon>Caligus</taxon>
    </lineage>
</organism>
<feature type="non-terminal residue" evidence="2">
    <location>
        <position position="1"/>
    </location>
</feature>
<evidence type="ECO:0000313" key="2">
    <source>
        <dbReference type="EMBL" id="QQP50870.1"/>
    </source>
</evidence>
<dbReference type="Proteomes" id="UP000595437">
    <property type="component" value="Chromosome 7"/>
</dbReference>
<dbReference type="EMBL" id="CP045896">
    <property type="protein sequence ID" value="QQP50870.1"/>
    <property type="molecule type" value="Genomic_DNA"/>
</dbReference>
<sequence length="101" mass="10872">TNPLYQTSAVSSPVETLNHPFSPVATPERPFSPVGIPETPFSLGGNSRNSMLSNSSRKSSRVTFAPDLEMGDSSMSLPVMNASLPHAARRKSIRSEGNSRR</sequence>
<gene>
    <name evidence="2" type="ORF">FKW44_012018</name>
</gene>
<evidence type="ECO:0000313" key="3">
    <source>
        <dbReference type="Proteomes" id="UP000595437"/>
    </source>
</evidence>
<feature type="compositionally biased region" description="Polar residues" evidence="1">
    <location>
        <begin position="1"/>
        <end position="15"/>
    </location>
</feature>
<reference evidence="3" key="1">
    <citation type="submission" date="2021-01" db="EMBL/GenBank/DDBJ databases">
        <title>Caligus Genome Assembly.</title>
        <authorList>
            <person name="Gallardo-Escarate C."/>
        </authorList>
    </citation>
    <scope>NUCLEOTIDE SEQUENCE [LARGE SCALE GENOMIC DNA]</scope>
</reference>
<name>A0A7T8HJ54_CALRO</name>
<feature type="region of interest" description="Disordered" evidence="1">
    <location>
        <begin position="1"/>
        <end position="101"/>
    </location>
</feature>
<proteinExistence type="predicted"/>
<evidence type="ECO:0000256" key="1">
    <source>
        <dbReference type="SAM" id="MobiDB-lite"/>
    </source>
</evidence>
<feature type="non-terminal residue" evidence="2">
    <location>
        <position position="101"/>
    </location>
</feature>
<dbReference type="AlphaFoldDB" id="A0A7T8HJ54"/>